<dbReference type="STRING" id="313628.LNTAR_19872"/>
<evidence type="ECO:0000313" key="2">
    <source>
        <dbReference type="Proteomes" id="UP000004947"/>
    </source>
</evidence>
<accession>A6DPR9</accession>
<organism evidence="1 2">
    <name type="scientific">Lentisphaera araneosa HTCC2155</name>
    <dbReference type="NCBI Taxonomy" id="313628"/>
    <lineage>
        <taxon>Bacteria</taxon>
        <taxon>Pseudomonadati</taxon>
        <taxon>Lentisphaerota</taxon>
        <taxon>Lentisphaeria</taxon>
        <taxon>Lentisphaerales</taxon>
        <taxon>Lentisphaeraceae</taxon>
        <taxon>Lentisphaera</taxon>
    </lineage>
</organism>
<proteinExistence type="predicted"/>
<evidence type="ECO:0000313" key="1">
    <source>
        <dbReference type="EMBL" id="EDM26364.1"/>
    </source>
</evidence>
<comment type="caution">
    <text evidence="1">The sequence shown here is derived from an EMBL/GenBank/DDBJ whole genome shotgun (WGS) entry which is preliminary data.</text>
</comment>
<dbReference type="Proteomes" id="UP000004947">
    <property type="component" value="Unassembled WGS sequence"/>
</dbReference>
<dbReference type="AlphaFoldDB" id="A6DPR9"/>
<evidence type="ECO:0008006" key="3">
    <source>
        <dbReference type="Google" id="ProtNLM"/>
    </source>
</evidence>
<name>A6DPR9_9BACT</name>
<reference evidence="1 2" key="1">
    <citation type="journal article" date="2010" name="J. Bacteriol.">
        <title>Genome sequence of Lentisphaera araneosa HTCC2155T, the type species of the order Lentisphaerales in the phylum Lentisphaerae.</title>
        <authorList>
            <person name="Thrash J.C."/>
            <person name="Cho J.C."/>
            <person name="Vergin K.L."/>
            <person name="Morris R.M."/>
            <person name="Giovannoni S.J."/>
        </authorList>
    </citation>
    <scope>NUCLEOTIDE SEQUENCE [LARGE SCALE GENOMIC DNA]</scope>
    <source>
        <strain evidence="1 2">HTCC2155</strain>
    </source>
</reference>
<sequence>MNHVPGHFIENYLLYAMPSELPEKEFLDFSQFLLNEVTKKHVEYLILDYSAYRIMDRTDYLRCCGLVKKVQIMGVGVINHGLNAGLVSTLVDLVDDFQGMEFAGSLEAALALVGKNAST</sequence>
<gene>
    <name evidence="1" type="ORF">LNTAR_19872</name>
</gene>
<dbReference type="Gene3D" id="3.30.750.24">
    <property type="entry name" value="STAS domain"/>
    <property type="match status" value="1"/>
</dbReference>
<dbReference type="SUPFAM" id="SSF52091">
    <property type="entry name" value="SpoIIaa-like"/>
    <property type="match status" value="1"/>
</dbReference>
<dbReference type="EMBL" id="ABCK01000017">
    <property type="protein sequence ID" value="EDM26364.1"/>
    <property type="molecule type" value="Genomic_DNA"/>
</dbReference>
<dbReference type="InterPro" id="IPR036513">
    <property type="entry name" value="STAS_dom_sf"/>
</dbReference>
<dbReference type="RefSeq" id="WP_007279850.1">
    <property type="nucleotide sequence ID" value="NZ_ABCK01000017.1"/>
</dbReference>
<protein>
    <recommendedName>
        <fullName evidence="3">STAS domain-containing protein</fullName>
    </recommendedName>
</protein>
<keyword evidence="2" id="KW-1185">Reference proteome</keyword>